<evidence type="ECO:0000256" key="7">
    <source>
        <dbReference type="ARBA" id="ARBA00023163"/>
    </source>
</evidence>
<dbReference type="SUPFAM" id="SSF46689">
    <property type="entry name" value="Homeodomain-like"/>
    <property type="match status" value="2"/>
</dbReference>
<dbReference type="PROSITE" id="PS01124">
    <property type="entry name" value="HTH_ARAC_FAMILY_2"/>
    <property type="match status" value="1"/>
</dbReference>
<evidence type="ECO:0000313" key="14">
    <source>
        <dbReference type="Proteomes" id="UP000509327"/>
    </source>
</evidence>
<dbReference type="GO" id="GO:0000160">
    <property type="term" value="P:phosphorelay signal transduction system"/>
    <property type="evidence" value="ECO:0007669"/>
    <property type="project" value="UniProtKB-KW"/>
</dbReference>
<comment type="subcellular location">
    <subcellularLocation>
        <location evidence="1">Cytoplasm</location>
    </subcellularLocation>
</comment>
<dbReference type="RefSeq" id="WP_167433746.1">
    <property type="nucleotide sequence ID" value="NZ_CP054614.1"/>
</dbReference>
<feature type="modified residue" description="4-aspartylphosphate" evidence="8">
    <location>
        <position position="55"/>
    </location>
</feature>
<proteinExistence type="predicted"/>
<keyword evidence="3 8" id="KW-0597">Phosphoprotein</keyword>
<dbReference type="Gene3D" id="1.10.10.60">
    <property type="entry name" value="Homeodomain-like"/>
    <property type="match status" value="2"/>
</dbReference>
<evidence type="ECO:0000256" key="8">
    <source>
        <dbReference type="PROSITE-ProRule" id="PRU00169"/>
    </source>
</evidence>
<name>A0A2V4VT96_PAEBA</name>
<evidence type="ECO:0000256" key="3">
    <source>
        <dbReference type="ARBA" id="ARBA00022553"/>
    </source>
</evidence>
<reference evidence="11 13" key="1">
    <citation type="submission" date="2018-06" db="EMBL/GenBank/DDBJ databases">
        <title>Genomic Encyclopedia of Type Strains, Phase III (KMG-III): the genomes of soil and plant-associated and newly described type strains.</title>
        <authorList>
            <person name="Whitman W."/>
        </authorList>
    </citation>
    <scope>NUCLEOTIDE SEQUENCE [LARGE SCALE GENOMIC DNA]</scope>
    <source>
        <strain evidence="11 13">CECT 7022</strain>
    </source>
</reference>
<evidence type="ECO:0000259" key="9">
    <source>
        <dbReference type="PROSITE" id="PS01124"/>
    </source>
</evidence>
<dbReference type="GO" id="GO:0005737">
    <property type="term" value="C:cytoplasm"/>
    <property type="evidence" value="ECO:0007669"/>
    <property type="project" value="UniProtKB-SubCell"/>
</dbReference>
<dbReference type="SMART" id="SM00448">
    <property type="entry name" value="REC"/>
    <property type="match status" value="1"/>
</dbReference>
<dbReference type="InterPro" id="IPR001789">
    <property type="entry name" value="Sig_transdc_resp-reg_receiver"/>
</dbReference>
<organism evidence="11 13">
    <name type="scientific">Paenibacillus barcinonensis</name>
    <dbReference type="NCBI Taxonomy" id="198119"/>
    <lineage>
        <taxon>Bacteria</taxon>
        <taxon>Bacillati</taxon>
        <taxon>Bacillota</taxon>
        <taxon>Bacilli</taxon>
        <taxon>Bacillales</taxon>
        <taxon>Paenibacillaceae</taxon>
        <taxon>Paenibacillus</taxon>
    </lineage>
</organism>
<dbReference type="CDD" id="cd17536">
    <property type="entry name" value="REC_YesN-like"/>
    <property type="match status" value="1"/>
</dbReference>
<feature type="domain" description="HTH araC/xylS-type" evidence="9">
    <location>
        <begin position="417"/>
        <end position="515"/>
    </location>
</feature>
<keyword evidence="5" id="KW-0805">Transcription regulation</keyword>
<feature type="domain" description="Response regulatory" evidence="10">
    <location>
        <begin position="3"/>
        <end position="121"/>
    </location>
</feature>
<dbReference type="EMBL" id="CP054614">
    <property type="protein sequence ID" value="QKS55093.1"/>
    <property type="molecule type" value="Genomic_DNA"/>
</dbReference>
<dbReference type="Proteomes" id="UP000509327">
    <property type="component" value="Chromosome"/>
</dbReference>
<accession>A0A2V4VT96</accession>
<keyword evidence="14" id="KW-1185">Reference proteome</keyword>
<dbReference type="InterPro" id="IPR051552">
    <property type="entry name" value="HptR"/>
</dbReference>
<dbReference type="InterPro" id="IPR018060">
    <property type="entry name" value="HTH_AraC"/>
</dbReference>
<dbReference type="Pfam" id="PF12833">
    <property type="entry name" value="HTH_18"/>
    <property type="match status" value="1"/>
</dbReference>
<dbReference type="AlphaFoldDB" id="A0A2V4VT96"/>
<evidence type="ECO:0000313" key="13">
    <source>
        <dbReference type="Proteomes" id="UP000247790"/>
    </source>
</evidence>
<dbReference type="GO" id="GO:0043565">
    <property type="term" value="F:sequence-specific DNA binding"/>
    <property type="evidence" value="ECO:0007669"/>
    <property type="project" value="InterPro"/>
</dbReference>
<keyword evidence="6" id="KW-0238">DNA-binding</keyword>
<dbReference type="Pfam" id="PF00072">
    <property type="entry name" value="Response_reg"/>
    <property type="match status" value="1"/>
</dbReference>
<dbReference type="Gene3D" id="3.40.50.2300">
    <property type="match status" value="1"/>
</dbReference>
<evidence type="ECO:0000313" key="12">
    <source>
        <dbReference type="EMBL" id="QKS55093.1"/>
    </source>
</evidence>
<dbReference type="PROSITE" id="PS50110">
    <property type="entry name" value="RESPONSE_REGULATORY"/>
    <property type="match status" value="1"/>
</dbReference>
<dbReference type="InterPro" id="IPR041522">
    <property type="entry name" value="CdaR_GGDEF"/>
</dbReference>
<dbReference type="Pfam" id="PF17853">
    <property type="entry name" value="GGDEF_2"/>
    <property type="match status" value="1"/>
</dbReference>
<keyword evidence="7" id="KW-0804">Transcription</keyword>
<dbReference type="PANTHER" id="PTHR42713:SF3">
    <property type="entry name" value="TRANSCRIPTIONAL REGULATORY PROTEIN HPTR"/>
    <property type="match status" value="1"/>
</dbReference>
<dbReference type="PROSITE" id="PS00041">
    <property type="entry name" value="HTH_ARAC_FAMILY_1"/>
    <property type="match status" value="1"/>
</dbReference>
<reference evidence="12 14" key="2">
    <citation type="submission" date="2020-06" db="EMBL/GenBank/DDBJ databases">
        <title>Complete genome of Paenibacillus barcinonensis KACC11450.</title>
        <authorList>
            <person name="Kim M."/>
            <person name="Park Y.-J."/>
            <person name="Shin J.-H."/>
        </authorList>
    </citation>
    <scope>NUCLEOTIDE SEQUENCE [LARGE SCALE GENOMIC DNA]</scope>
    <source>
        <strain evidence="12 14">KACC11450</strain>
    </source>
</reference>
<sequence length="525" mass="60670">MLKVLLVDDEMYIRKGMYELIDWHSLGMEIAGEAENGLEALKKAECLQPDIIITDIRMPILDGLELIRAIANSPTMEPVFIIISGYHDFKYAQQAIRYGVQDYILKPIDDEEMTATLQKSADLIRNNRKHAFLAEEQASRIMLKEIIKGQVCKEDQIRYADMLGMDRQTSIMIVLIEILIGTEMRHITVQHINDLLQASGGQLFNVYVIEEQRGRFTLILLWRDSHQKRRTDDTEEHLQKIQKRLSEQLHADVALYAGTMVNDMSDAPRSYAEADEASRHKFAEPGNVIRYSDIKDKPLYVFNVNHEEVDPLILSLEERNRVACHAVVEEMFKLFHRRRFSPQAVTGSLVRCMTGILAVVHEMGGSEAGLQQLKSLAEQGQDGWNLRLLKEAFVTALEEAEQYIAQLRTEQSKGDINKIKRYIDSHYTENISLKSIAAEFYMNPVYLGRLFRKSYNQYFNEYLLQLRIQEAQKLLRQTDLRMYEVAARIGFQNADYFVTQFEKIVNMTPTAYRNLLKEEGLRGAE</sequence>
<keyword evidence="4" id="KW-0902">Two-component regulatory system</keyword>
<evidence type="ECO:0000256" key="4">
    <source>
        <dbReference type="ARBA" id="ARBA00023012"/>
    </source>
</evidence>
<dbReference type="SUPFAM" id="SSF52172">
    <property type="entry name" value="CheY-like"/>
    <property type="match status" value="1"/>
</dbReference>
<evidence type="ECO:0000256" key="6">
    <source>
        <dbReference type="ARBA" id="ARBA00023125"/>
    </source>
</evidence>
<evidence type="ECO:0000256" key="5">
    <source>
        <dbReference type="ARBA" id="ARBA00023015"/>
    </source>
</evidence>
<evidence type="ECO:0000256" key="1">
    <source>
        <dbReference type="ARBA" id="ARBA00004496"/>
    </source>
</evidence>
<evidence type="ECO:0000256" key="2">
    <source>
        <dbReference type="ARBA" id="ARBA00022490"/>
    </source>
</evidence>
<dbReference type="Proteomes" id="UP000247790">
    <property type="component" value="Unassembled WGS sequence"/>
</dbReference>
<dbReference type="PANTHER" id="PTHR42713">
    <property type="entry name" value="HISTIDINE KINASE-RELATED"/>
    <property type="match status" value="1"/>
</dbReference>
<dbReference type="InterPro" id="IPR018062">
    <property type="entry name" value="HTH_AraC-typ_CS"/>
</dbReference>
<dbReference type="SMART" id="SM00342">
    <property type="entry name" value="HTH_ARAC"/>
    <property type="match status" value="1"/>
</dbReference>
<protein>
    <submittedName>
        <fullName evidence="11 12">Response regulator</fullName>
    </submittedName>
</protein>
<keyword evidence="2" id="KW-0963">Cytoplasm</keyword>
<dbReference type="GO" id="GO:0003700">
    <property type="term" value="F:DNA-binding transcription factor activity"/>
    <property type="evidence" value="ECO:0007669"/>
    <property type="project" value="InterPro"/>
</dbReference>
<evidence type="ECO:0000313" key="11">
    <source>
        <dbReference type="EMBL" id="PYE47970.1"/>
    </source>
</evidence>
<evidence type="ECO:0000259" key="10">
    <source>
        <dbReference type="PROSITE" id="PS50110"/>
    </source>
</evidence>
<gene>
    <name evidence="11" type="ORF">DFQ00_11032</name>
    <name evidence="12" type="ORF">HUB98_01375</name>
</gene>
<dbReference type="InterPro" id="IPR011006">
    <property type="entry name" value="CheY-like_superfamily"/>
</dbReference>
<dbReference type="InterPro" id="IPR009057">
    <property type="entry name" value="Homeodomain-like_sf"/>
</dbReference>
<dbReference type="EMBL" id="QJSW01000010">
    <property type="protein sequence ID" value="PYE47970.1"/>
    <property type="molecule type" value="Genomic_DNA"/>
</dbReference>